<reference evidence="2 3" key="1">
    <citation type="submission" date="2024-04" db="EMBL/GenBank/DDBJ databases">
        <title>Polymorphospora sp. isolated from Baiyangdian Lake in Xiong'an New Area.</title>
        <authorList>
            <person name="Zhang X."/>
            <person name="Liu J."/>
        </authorList>
    </citation>
    <scope>NUCLEOTIDE SEQUENCE [LARGE SCALE GENOMIC DNA]</scope>
    <source>
        <strain evidence="2 3">2-325</strain>
    </source>
</reference>
<evidence type="ECO:0000313" key="2">
    <source>
        <dbReference type="EMBL" id="MFB6392652.1"/>
    </source>
</evidence>
<keyword evidence="3" id="KW-1185">Reference proteome</keyword>
<feature type="signal peptide" evidence="1">
    <location>
        <begin position="1"/>
        <end position="28"/>
    </location>
</feature>
<comment type="caution">
    <text evidence="2">The sequence shown here is derived from an EMBL/GenBank/DDBJ whole genome shotgun (WGS) entry which is preliminary data.</text>
</comment>
<organism evidence="2 3">
    <name type="scientific">Polymorphospora lycopeni</name>
    <dbReference type="NCBI Taxonomy" id="3140240"/>
    <lineage>
        <taxon>Bacteria</taxon>
        <taxon>Bacillati</taxon>
        <taxon>Actinomycetota</taxon>
        <taxon>Actinomycetes</taxon>
        <taxon>Micromonosporales</taxon>
        <taxon>Micromonosporaceae</taxon>
        <taxon>Polymorphospora</taxon>
    </lineage>
</organism>
<evidence type="ECO:0000313" key="3">
    <source>
        <dbReference type="Proteomes" id="UP001582793"/>
    </source>
</evidence>
<gene>
    <name evidence="2" type="ORF">AAFH96_05970</name>
</gene>
<proteinExistence type="predicted"/>
<dbReference type="EMBL" id="JBCGDC010000011">
    <property type="protein sequence ID" value="MFB6392652.1"/>
    <property type="molecule type" value="Genomic_DNA"/>
</dbReference>
<dbReference type="RefSeq" id="WP_375733367.1">
    <property type="nucleotide sequence ID" value="NZ_JBCGDC010000011.1"/>
</dbReference>
<feature type="chain" id="PRO_5045611976" evidence="1">
    <location>
        <begin position="29"/>
        <end position="137"/>
    </location>
</feature>
<sequence>MKRSKALSALAAIAATAAVGLAPSPAYANPTTPFNLYSGLVGGEVRGTLTWYNRSVGIQGEVCDSAGPDYTQVQFAFYQGGTPLADDGYPPQTRAVTAGCKPFNFTQSGPSGGITDIRLKLFSASNSSPTYWIYRPS</sequence>
<accession>A0ABV5CKX5</accession>
<protein>
    <submittedName>
        <fullName evidence="2">Uncharacterized protein</fullName>
    </submittedName>
</protein>
<keyword evidence="1" id="KW-0732">Signal</keyword>
<dbReference type="Proteomes" id="UP001582793">
    <property type="component" value="Unassembled WGS sequence"/>
</dbReference>
<evidence type="ECO:0000256" key="1">
    <source>
        <dbReference type="SAM" id="SignalP"/>
    </source>
</evidence>
<name>A0ABV5CKX5_9ACTN</name>